<proteinExistence type="predicted"/>
<dbReference type="EMBL" id="FRDF01000005">
    <property type="protein sequence ID" value="SHN53791.1"/>
    <property type="molecule type" value="Genomic_DNA"/>
</dbReference>
<dbReference type="STRING" id="198312.SAMN02745193_01029"/>
<protein>
    <submittedName>
        <fullName evidence="1">Uncharacterized protein</fullName>
    </submittedName>
</protein>
<dbReference type="OrthoDB" id="9948775at2"/>
<dbReference type="AlphaFoldDB" id="A0A1M7S5R8"/>
<organism evidence="1 2">
    <name type="scientific">Erythrobacter sanguineus</name>
    <dbReference type="NCBI Taxonomy" id="198312"/>
    <lineage>
        <taxon>Bacteria</taxon>
        <taxon>Pseudomonadati</taxon>
        <taxon>Pseudomonadota</taxon>
        <taxon>Alphaproteobacteria</taxon>
        <taxon>Sphingomonadales</taxon>
        <taxon>Erythrobacteraceae</taxon>
        <taxon>Erythrobacter/Porphyrobacter group</taxon>
        <taxon>Erythrobacter</taxon>
    </lineage>
</organism>
<accession>A0A1M7S5R8</accession>
<keyword evidence="2" id="KW-1185">Reference proteome</keyword>
<reference evidence="2" key="1">
    <citation type="submission" date="2016-12" db="EMBL/GenBank/DDBJ databases">
        <authorList>
            <person name="Varghese N."/>
            <person name="Submissions S."/>
        </authorList>
    </citation>
    <scope>NUCLEOTIDE SEQUENCE [LARGE SCALE GENOMIC DNA]</scope>
    <source>
        <strain evidence="2">DSM 11032</strain>
    </source>
</reference>
<name>A0A1M7S5R8_9SPHN</name>
<dbReference type="Proteomes" id="UP000184391">
    <property type="component" value="Unassembled WGS sequence"/>
</dbReference>
<gene>
    <name evidence="1" type="ORF">SAMN02745193_01029</name>
</gene>
<evidence type="ECO:0000313" key="1">
    <source>
        <dbReference type="EMBL" id="SHN53791.1"/>
    </source>
</evidence>
<sequence>MNTPTYVSAFDSLAFAGTAQGQDARNAFDCDLPFRDAIMAMASLEVLSQTPVKPFPGLHGGGDLIAFSTGKSVFGLPPQSLTLQILQPRELETCYRP</sequence>
<evidence type="ECO:0000313" key="2">
    <source>
        <dbReference type="Proteomes" id="UP000184391"/>
    </source>
</evidence>
<dbReference type="RefSeq" id="WP_072673591.1">
    <property type="nucleotide sequence ID" value="NZ_FRDF01000005.1"/>
</dbReference>